<proteinExistence type="predicted"/>
<keyword evidence="3" id="KW-1133">Transmembrane helix</keyword>
<dbReference type="eggNOG" id="COG1413">
    <property type="taxonomic scope" value="Bacteria"/>
</dbReference>
<evidence type="ECO:0000313" key="4">
    <source>
        <dbReference type="EMBL" id="AFZ16432.1"/>
    </source>
</evidence>
<accession>K9WA92</accession>
<evidence type="ECO:0000256" key="3">
    <source>
        <dbReference type="SAM" id="Phobius"/>
    </source>
</evidence>
<dbReference type="STRING" id="1173027.Mic7113_0514"/>
<dbReference type="GO" id="GO:0016829">
    <property type="term" value="F:lyase activity"/>
    <property type="evidence" value="ECO:0007669"/>
    <property type="project" value="UniProtKB-KW"/>
</dbReference>
<dbReference type="Pfam" id="PF13646">
    <property type="entry name" value="HEAT_2"/>
    <property type="match status" value="1"/>
</dbReference>
<keyword evidence="1" id="KW-0042">Antenna complex</keyword>
<dbReference type="HOGENOM" id="CLU_616505_0_0_3"/>
<dbReference type="Proteomes" id="UP000010471">
    <property type="component" value="Chromosome"/>
</dbReference>
<keyword evidence="3" id="KW-0812">Transmembrane</keyword>
<dbReference type="PATRIC" id="fig|1173027.3.peg.567"/>
<dbReference type="AlphaFoldDB" id="K9WA92"/>
<dbReference type="SMART" id="SM00567">
    <property type="entry name" value="EZ_HEAT"/>
    <property type="match status" value="2"/>
</dbReference>
<dbReference type="EMBL" id="CP003630">
    <property type="protein sequence ID" value="AFZ16432.1"/>
    <property type="molecule type" value="Genomic_DNA"/>
</dbReference>
<gene>
    <name evidence="4" type="ORF">Mic7113_0514</name>
</gene>
<dbReference type="GO" id="GO:0030089">
    <property type="term" value="C:phycobilisome"/>
    <property type="evidence" value="ECO:0007669"/>
    <property type="project" value="UniProtKB-KW"/>
</dbReference>
<keyword evidence="5" id="KW-1185">Reference proteome</keyword>
<dbReference type="InterPro" id="IPR016024">
    <property type="entry name" value="ARM-type_fold"/>
</dbReference>
<dbReference type="InterPro" id="IPR004155">
    <property type="entry name" value="PBS_lyase_HEAT"/>
</dbReference>
<keyword evidence="2" id="KW-0605">Phycobilisome</keyword>
<dbReference type="KEGG" id="mic:Mic7113_0514"/>
<feature type="transmembrane region" description="Helical" evidence="3">
    <location>
        <begin position="6"/>
        <end position="22"/>
    </location>
</feature>
<reference evidence="4 5" key="1">
    <citation type="submission" date="2012-06" db="EMBL/GenBank/DDBJ databases">
        <title>Finished chromosome of genome of Microcoleus sp. PCC 7113.</title>
        <authorList>
            <consortium name="US DOE Joint Genome Institute"/>
            <person name="Gugger M."/>
            <person name="Coursin T."/>
            <person name="Rippka R."/>
            <person name="Tandeau De Marsac N."/>
            <person name="Huntemann M."/>
            <person name="Wei C.-L."/>
            <person name="Han J."/>
            <person name="Detter J.C."/>
            <person name="Han C."/>
            <person name="Tapia R."/>
            <person name="Chen A."/>
            <person name="Kyrpides N."/>
            <person name="Mavromatis K."/>
            <person name="Markowitz V."/>
            <person name="Szeto E."/>
            <person name="Ivanova N."/>
            <person name="Pagani I."/>
            <person name="Pati A."/>
            <person name="Goodwin L."/>
            <person name="Nordberg H.P."/>
            <person name="Cantor M.N."/>
            <person name="Hua S.X."/>
            <person name="Woyke T."/>
            <person name="Kerfeld C.A."/>
        </authorList>
    </citation>
    <scope>NUCLEOTIDE SEQUENCE [LARGE SCALE GENOMIC DNA]</scope>
    <source>
        <strain evidence="4 5">PCC 7113</strain>
    </source>
</reference>
<dbReference type="SUPFAM" id="SSF48371">
    <property type="entry name" value="ARM repeat"/>
    <property type="match status" value="1"/>
</dbReference>
<sequence length="444" mass="49966">MEASLILSILALVGVGLTYWFLQEKIEKQKQRFRKRFEELEDRHESRILEIIESMQVNYQVQLKQATDELKQRFEARLQATINSLPENNQTQRIQKIDELEEVYQAQLQDTIDSLKENDENQPLEKSTENTLIDSEDNLDLPVVEPIIPEIQSVETSFVNNLQGDEPLEQEVVAPLTPEIQPTPLEIPSVSTSSANFELGQEISDPWSEETQQTPIETDVESISSAVFEPEPEIVELSIQETQPTPIETSPFSISSENIELEDEIRAQSNQEIQQEIDQALKEIIAVITPPTDAENTAQSVNPTTSKKTEDITEKVIAMGKSNQVAYIPQLTEYVSHSDSRIRELVASTLGNIAATQSQKSEVSRAIHLLGKLSRSPEPSVRQSAVEALGKIKNESVIPYLKQALRDANPNVVKLASTALNKFKFYPINQGTKPTKMPSRILKR</sequence>
<evidence type="ECO:0000256" key="1">
    <source>
        <dbReference type="ARBA" id="ARBA00022549"/>
    </source>
</evidence>
<protein>
    <submittedName>
        <fullName evidence="4">PBS lyase HEAT-like repeat protein</fullName>
    </submittedName>
</protein>
<dbReference type="InterPro" id="IPR011989">
    <property type="entry name" value="ARM-like"/>
</dbReference>
<evidence type="ECO:0000313" key="5">
    <source>
        <dbReference type="Proteomes" id="UP000010471"/>
    </source>
</evidence>
<name>K9WA92_9CYAN</name>
<evidence type="ECO:0000256" key="2">
    <source>
        <dbReference type="ARBA" id="ARBA00022738"/>
    </source>
</evidence>
<dbReference type="Gene3D" id="1.25.10.10">
    <property type="entry name" value="Leucine-rich Repeat Variant"/>
    <property type="match status" value="1"/>
</dbReference>
<organism evidence="4 5">
    <name type="scientific">Allocoleopsis franciscana PCC 7113</name>
    <dbReference type="NCBI Taxonomy" id="1173027"/>
    <lineage>
        <taxon>Bacteria</taxon>
        <taxon>Bacillati</taxon>
        <taxon>Cyanobacteriota</taxon>
        <taxon>Cyanophyceae</taxon>
        <taxon>Coleofasciculales</taxon>
        <taxon>Coleofasciculaceae</taxon>
        <taxon>Allocoleopsis</taxon>
        <taxon>Allocoleopsis franciscana</taxon>
    </lineage>
</organism>
<keyword evidence="3" id="KW-0472">Membrane</keyword>
<keyword evidence="4" id="KW-0456">Lyase</keyword>